<keyword evidence="3" id="KW-1185">Reference proteome</keyword>
<dbReference type="Proteomes" id="UP001172082">
    <property type="component" value="Unassembled WGS sequence"/>
</dbReference>
<evidence type="ECO:0000313" key="3">
    <source>
        <dbReference type="Proteomes" id="UP001172082"/>
    </source>
</evidence>
<organism evidence="2 3">
    <name type="scientific">Splendidivirga corallicola</name>
    <dbReference type="NCBI Taxonomy" id="3051826"/>
    <lineage>
        <taxon>Bacteria</taxon>
        <taxon>Pseudomonadati</taxon>
        <taxon>Bacteroidota</taxon>
        <taxon>Cytophagia</taxon>
        <taxon>Cytophagales</taxon>
        <taxon>Splendidivirgaceae</taxon>
        <taxon>Splendidivirga</taxon>
    </lineage>
</organism>
<dbReference type="RefSeq" id="WP_346754081.1">
    <property type="nucleotide sequence ID" value="NZ_JAUJEA010000009.1"/>
</dbReference>
<gene>
    <name evidence="2" type="ORF">QQ008_21880</name>
</gene>
<proteinExistence type="inferred from homology"/>
<dbReference type="PANTHER" id="PTHR35024">
    <property type="entry name" value="HYPOTHETICAL CYTOSOLIC PROTEIN"/>
    <property type="match status" value="1"/>
</dbReference>
<dbReference type="PANTHER" id="PTHR35024:SF4">
    <property type="entry name" value="POLYMER-FORMING CYTOSKELETAL PROTEIN"/>
    <property type="match status" value="1"/>
</dbReference>
<sequence>MFNNKEEKKVAEEVSNSSNQIGKGTVLHGDIETYGNLRVEGKVVGDIKTKSKIVVGHSSQVEGDILAQNAEISGEVKGTVEVTELLILKPSSVIHGDIVTNKLIVESGAKFNGGCKMGAGVKEIKLGDTVKDAPKAVKEKAGAL</sequence>
<comment type="caution">
    <text evidence="2">The sequence shown here is derived from an EMBL/GenBank/DDBJ whole genome shotgun (WGS) entry which is preliminary data.</text>
</comment>
<dbReference type="InterPro" id="IPR007607">
    <property type="entry name" value="BacA/B"/>
</dbReference>
<accession>A0ABT8KTG4</accession>
<dbReference type="EMBL" id="JAUJEA010000009">
    <property type="protein sequence ID" value="MDN5204057.1"/>
    <property type="molecule type" value="Genomic_DNA"/>
</dbReference>
<protein>
    <submittedName>
        <fullName evidence="2">Polymer-forming cytoskeletal protein</fullName>
    </submittedName>
</protein>
<evidence type="ECO:0000256" key="1">
    <source>
        <dbReference type="ARBA" id="ARBA00044755"/>
    </source>
</evidence>
<evidence type="ECO:0000313" key="2">
    <source>
        <dbReference type="EMBL" id="MDN5204057.1"/>
    </source>
</evidence>
<dbReference type="Pfam" id="PF04519">
    <property type="entry name" value="Bactofilin"/>
    <property type="match status" value="1"/>
</dbReference>
<comment type="similarity">
    <text evidence="1">Belongs to the bactofilin family.</text>
</comment>
<name>A0ABT8KTG4_9BACT</name>
<reference evidence="2" key="1">
    <citation type="submission" date="2023-06" db="EMBL/GenBank/DDBJ databases">
        <title>Genomic of Parafulvivirga corallium.</title>
        <authorList>
            <person name="Wang G."/>
        </authorList>
    </citation>
    <scope>NUCLEOTIDE SEQUENCE</scope>
    <source>
        <strain evidence="2">BMA10</strain>
    </source>
</reference>